<dbReference type="InterPro" id="IPR017524">
    <property type="entry name" value="SASP_thioredoxin-like"/>
</dbReference>
<dbReference type="OrthoDB" id="2739512at2"/>
<keyword evidence="3" id="KW-1185">Reference proteome</keyword>
<sequence>MKQNPQKIAGRPKKFVSKEEMIENTLDNMREAEISMEFAGEEELEHLQEKNERRKHQIQRMKNEPLT</sequence>
<feature type="region of interest" description="Disordered" evidence="1">
    <location>
        <begin position="42"/>
        <end position="67"/>
    </location>
</feature>
<evidence type="ECO:0000313" key="2">
    <source>
        <dbReference type="EMBL" id="SOC06023.1"/>
    </source>
</evidence>
<evidence type="ECO:0000313" key="3">
    <source>
        <dbReference type="Proteomes" id="UP000219636"/>
    </source>
</evidence>
<dbReference type="Pfam" id="PF19824">
    <property type="entry name" value="Tlp"/>
    <property type="match status" value="1"/>
</dbReference>
<dbReference type="RefSeq" id="WP_097073117.1">
    <property type="nucleotide sequence ID" value="NZ_OBMQ01000004.1"/>
</dbReference>
<organism evidence="2 3">
    <name type="scientific">Ureibacillus xyleni</name>
    <dbReference type="NCBI Taxonomy" id="614648"/>
    <lineage>
        <taxon>Bacteria</taxon>
        <taxon>Bacillati</taxon>
        <taxon>Bacillota</taxon>
        <taxon>Bacilli</taxon>
        <taxon>Bacillales</taxon>
        <taxon>Caryophanaceae</taxon>
        <taxon>Ureibacillus</taxon>
    </lineage>
</organism>
<proteinExistence type="predicted"/>
<name>A0A285SED5_9BACL</name>
<accession>A0A285SED5</accession>
<reference evidence="3" key="1">
    <citation type="submission" date="2017-08" db="EMBL/GenBank/DDBJ databases">
        <authorList>
            <person name="Varghese N."/>
            <person name="Submissions S."/>
        </authorList>
    </citation>
    <scope>NUCLEOTIDE SEQUENCE [LARGE SCALE GENOMIC DNA]</scope>
    <source>
        <strain evidence="3">JC22</strain>
    </source>
</reference>
<evidence type="ECO:0000256" key="1">
    <source>
        <dbReference type="SAM" id="MobiDB-lite"/>
    </source>
</evidence>
<dbReference type="Proteomes" id="UP000219636">
    <property type="component" value="Unassembled WGS sequence"/>
</dbReference>
<gene>
    <name evidence="2" type="ORF">SAMN05880501_104161</name>
</gene>
<protein>
    <submittedName>
        <fullName evidence="2">Small acid-soluble spore protein tlp</fullName>
    </submittedName>
</protein>
<dbReference type="AlphaFoldDB" id="A0A285SED5"/>
<dbReference type="EMBL" id="OBMQ01000004">
    <property type="protein sequence ID" value="SOC06023.1"/>
    <property type="molecule type" value="Genomic_DNA"/>
</dbReference>